<protein>
    <recommendedName>
        <fullName evidence="2">Dynamin N-terminal domain-containing protein</fullName>
    </recommendedName>
</protein>
<reference evidence="3 4" key="1">
    <citation type="journal article" date="2019" name="J. Ind. Microbiol. Biotechnol.">
        <title>The complete genomic sequence of Streptomyces spectabilis NRRL-2792 and identification of secondary metabolite biosynthetic gene clusters.</title>
        <authorList>
            <person name="Sinha A."/>
            <person name="Phillips-Salemka S."/>
            <person name="Niraula T.A."/>
            <person name="Short K.A."/>
            <person name="Niraula N.P."/>
        </authorList>
    </citation>
    <scope>NUCLEOTIDE SEQUENCE [LARGE SCALE GENOMIC DNA]</scope>
    <source>
        <strain evidence="3 4">NRRL 2792</strain>
    </source>
</reference>
<evidence type="ECO:0000259" key="2">
    <source>
        <dbReference type="Pfam" id="PF00350"/>
    </source>
</evidence>
<accession>A0A516RJ08</accession>
<evidence type="ECO:0000256" key="1">
    <source>
        <dbReference type="SAM" id="MobiDB-lite"/>
    </source>
</evidence>
<feature type="region of interest" description="Disordered" evidence="1">
    <location>
        <begin position="874"/>
        <end position="903"/>
    </location>
</feature>
<feature type="compositionally biased region" description="Gly residues" evidence="1">
    <location>
        <begin position="1"/>
        <end position="16"/>
    </location>
</feature>
<proteinExistence type="predicted"/>
<feature type="domain" description="Dynamin N-terminal" evidence="2">
    <location>
        <begin position="76"/>
        <end position="122"/>
    </location>
</feature>
<organism evidence="3 4">
    <name type="scientific">Streptomyces spectabilis</name>
    <dbReference type="NCBI Taxonomy" id="68270"/>
    <lineage>
        <taxon>Bacteria</taxon>
        <taxon>Bacillati</taxon>
        <taxon>Actinomycetota</taxon>
        <taxon>Actinomycetes</taxon>
        <taxon>Kitasatosporales</taxon>
        <taxon>Streptomycetaceae</taxon>
        <taxon>Streptomyces</taxon>
    </lineage>
</organism>
<evidence type="ECO:0000313" key="4">
    <source>
        <dbReference type="Proteomes" id="UP000316806"/>
    </source>
</evidence>
<dbReference type="Proteomes" id="UP000316806">
    <property type="component" value="Chromosome"/>
</dbReference>
<dbReference type="AlphaFoldDB" id="A0A516RJ08"/>
<dbReference type="SUPFAM" id="SSF52540">
    <property type="entry name" value="P-loop containing nucleoside triphosphate hydrolases"/>
    <property type="match status" value="1"/>
</dbReference>
<gene>
    <name evidence="3" type="ORF">FH965_38060</name>
</gene>
<dbReference type="Pfam" id="PF00350">
    <property type="entry name" value="Dynamin_N"/>
    <property type="match status" value="1"/>
</dbReference>
<evidence type="ECO:0000313" key="3">
    <source>
        <dbReference type="EMBL" id="QDQ15646.1"/>
    </source>
</evidence>
<feature type="compositionally biased region" description="Polar residues" evidence="1">
    <location>
        <begin position="888"/>
        <end position="903"/>
    </location>
</feature>
<dbReference type="InterPro" id="IPR027417">
    <property type="entry name" value="P-loop_NTPase"/>
</dbReference>
<feature type="region of interest" description="Disordered" evidence="1">
    <location>
        <begin position="230"/>
        <end position="258"/>
    </location>
</feature>
<dbReference type="EMBL" id="CP040916">
    <property type="protein sequence ID" value="QDQ15646.1"/>
    <property type="molecule type" value="Genomic_DNA"/>
</dbReference>
<dbReference type="InterPro" id="IPR045063">
    <property type="entry name" value="Dynamin_N"/>
</dbReference>
<dbReference type="Gene3D" id="3.40.50.300">
    <property type="entry name" value="P-loop containing nucleotide triphosphate hydrolases"/>
    <property type="match status" value="1"/>
</dbReference>
<sequence>MAPGAGGSTRGGGAGGRSAAMGPSTDMYAQWAVGMLEALERAPAHDPDEDALASRRAEFRSGVAHLLGEARDPLSIGVVGEFSAGKSLLIEALLGMPGLLSVSHVPTTGNVTAIRIDQSSDGEPGPTLQERAVVYCTAPETAELMAHLHGRLQELAGLEGLGERELGELAAARPGTEGWQPLVDWCRRYGLSAQGSKMSAVAEETLLLHGAYEEGAPLLGRRYDLSDAQAKQAMSLPSVPQEQGGGRDRRGTAAPGSRIPDDVLAACVPLIRKVELRVRVPRTVWDLGDVGALTLMDFPGLNSPKSGERDRFLSRRELRDIHTVLVLMNAQRGPVASEQDFFDMLREPTADGRERRSDEELRESILVAGGRFDQLPVDDAAGLEAALLGAPERLTERRLLGQKDTGVLDGVVEASQSLLPAGQHKQLILVSPMVGLAALRASGVLGGEGADGARARVREAGSDTGQPALTGLWARVADRLEADAPGSGLIRALREYAHDGGLRLLRGELTGHAREHGGTLKSSAVRRRAGAVDRARLALIAAERSAHPETEYPPAYQEIQRTLHATRQALAALREVLVLERATDGARGDDALRRYLVDEAAVAVAAWPQWKELFAAVDREQHLVVAPHATEGDADFAQHVQDELALLGLFTQEPAAAESDPAPGIPSGPEELLVAFRASHESLLALVHDRIRAAYEAQLDDHADSLEDLRRGWIEITAEEQRRGKLPPPRRDRLGALIATTNPEWYRAELRQTVPPQPDPADVDAGFPLRLDRCFPWHPDQPDDRDPLERHVAHVVRMRRELVAALVDLVHGHLAAHQAEFARQAGKALAQGERYVNATDTPELLLSGLRGDGAAQGAAPLDLAARLEAMPLPRLSARPGAAPGGRTSAATGPTQQPTALRKS</sequence>
<name>A0A516RJ08_STRST</name>
<feature type="region of interest" description="Disordered" evidence="1">
    <location>
        <begin position="1"/>
        <end position="21"/>
    </location>
</feature>